<proteinExistence type="predicted"/>
<feature type="domain" description="Fumarate lyase N-terminal" evidence="1">
    <location>
        <begin position="15"/>
        <end position="110"/>
    </location>
</feature>
<dbReference type="PANTHER" id="PTHR11444">
    <property type="entry name" value="ASPARTATEAMMONIA/ARGININOSUCCINATE/ADENYLOSUCCINATE LYASE"/>
    <property type="match status" value="1"/>
</dbReference>
<evidence type="ECO:0000259" key="1">
    <source>
        <dbReference type="Pfam" id="PF00206"/>
    </source>
</evidence>
<gene>
    <name evidence="2" type="ORF">METZ01_LOCUS171383</name>
</gene>
<dbReference type="GO" id="GO:0006099">
    <property type="term" value="P:tricarboxylic acid cycle"/>
    <property type="evidence" value="ECO:0007669"/>
    <property type="project" value="TreeGrafter"/>
</dbReference>
<feature type="non-terminal residue" evidence="2">
    <location>
        <position position="110"/>
    </location>
</feature>
<dbReference type="EMBL" id="UINC01031841">
    <property type="protein sequence ID" value="SVB18529.1"/>
    <property type="molecule type" value="Genomic_DNA"/>
</dbReference>
<dbReference type="Pfam" id="PF00206">
    <property type="entry name" value="Lyase_1"/>
    <property type="match status" value="1"/>
</dbReference>
<evidence type="ECO:0000313" key="2">
    <source>
        <dbReference type="EMBL" id="SVB18529.1"/>
    </source>
</evidence>
<dbReference type="InterPro" id="IPR022761">
    <property type="entry name" value="Fumarate_lyase_N"/>
</dbReference>
<dbReference type="InterPro" id="IPR008948">
    <property type="entry name" value="L-Aspartase-like"/>
</dbReference>
<dbReference type="GO" id="GO:0004333">
    <property type="term" value="F:fumarate hydratase activity"/>
    <property type="evidence" value="ECO:0007669"/>
    <property type="project" value="InterPro"/>
</dbReference>
<dbReference type="PANTHER" id="PTHR11444:SF1">
    <property type="entry name" value="FUMARATE HYDRATASE, MITOCHONDRIAL"/>
    <property type="match status" value="1"/>
</dbReference>
<dbReference type="SUPFAM" id="SSF48557">
    <property type="entry name" value="L-aspartase-like"/>
    <property type="match status" value="1"/>
</dbReference>
<dbReference type="InterPro" id="IPR024083">
    <property type="entry name" value="Fumarase/histidase_N"/>
</dbReference>
<dbReference type="Gene3D" id="1.10.275.10">
    <property type="entry name" value="Fumarase/aspartase (N-terminal domain)"/>
    <property type="match status" value="1"/>
</dbReference>
<name>A0A382BY41_9ZZZZ</name>
<reference evidence="2" key="1">
    <citation type="submission" date="2018-05" db="EMBL/GenBank/DDBJ databases">
        <authorList>
            <person name="Lanie J.A."/>
            <person name="Ng W.-L."/>
            <person name="Kazmierczak K.M."/>
            <person name="Andrzejewski T.M."/>
            <person name="Davidsen T.M."/>
            <person name="Wayne K.J."/>
            <person name="Tettelin H."/>
            <person name="Glass J.I."/>
            <person name="Rusch D."/>
            <person name="Podicherti R."/>
            <person name="Tsui H.-C.T."/>
            <person name="Winkler M.E."/>
        </authorList>
    </citation>
    <scope>NUCLEOTIDE SEQUENCE</scope>
</reference>
<accession>A0A382BY41</accession>
<sequence>MKKKFRLEFDSLGTKKIDSTKLWGAQTQRSLENFRISNEKMPKEIIIALGYQKKAAALANIKIGKLNSKIGNAIIDACNQIIKLKLIDDFPLSIWQTGSGTQTNMNANEV</sequence>
<dbReference type="GO" id="GO:0005739">
    <property type="term" value="C:mitochondrion"/>
    <property type="evidence" value="ECO:0007669"/>
    <property type="project" value="TreeGrafter"/>
</dbReference>
<dbReference type="GO" id="GO:0006106">
    <property type="term" value="P:fumarate metabolic process"/>
    <property type="evidence" value="ECO:0007669"/>
    <property type="project" value="InterPro"/>
</dbReference>
<dbReference type="InterPro" id="IPR005677">
    <property type="entry name" value="Fum_hydII"/>
</dbReference>
<dbReference type="GO" id="GO:0006108">
    <property type="term" value="P:malate metabolic process"/>
    <property type="evidence" value="ECO:0007669"/>
    <property type="project" value="TreeGrafter"/>
</dbReference>
<protein>
    <recommendedName>
        <fullName evidence="1">Fumarate lyase N-terminal domain-containing protein</fullName>
    </recommendedName>
</protein>
<organism evidence="2">
    <name type="scientific">marine metagenome</name>
    <dbReference type="NCBI Taxonomy" id="408172"/>
    <lineage>
        <taxon>unclassified sequences</taxon>
        <taxon>metagenomes</taxon>
        <taxon>ecological metagenomes</taxon>
    </lineage>
</organism>
<dbReference type="AlphaFoldDB" id="A0A382BY41"/>